<organism evidence="1 2">
    <name type="scientific">Ensifer adhaerens</name>
    <name type="common">Sinorhizobium morelense</name>
    <dbReference type="NCBI Taxonomy" id="106592"/>
    <lineage>
        <taxon>Bacteria</taxon>
        <taxon>Pseudomonadati</taxon>
        <taxon>Pseudomonadota</taxon>
        <taxon>Alphaproteobacteria</taxon>
        <taxon>Hyphomicrobiales</taxon>
        <taxon>Rhizobiaceae</taxon>
        <taxon>Sinorhizobium/Ensifer group</taxon>
        <taxon>Ensifer</taxon>
    </lineage>
</organism>
<proteinExistence type="predicted"/>
<dbReference type="EMBL" id="CP098807">
    <property type="protein sequence ID" value="USJ23541.1"/>
    <property type="molecule type" value="Genomic_DNA"/>
</dbReference>
<evidence type="ECO:0000313" key="1">
    <source>
        <dbReference type="EMBL" id="USJ23541.1"/>
    </source>
</evidence>
<dbReference type="InterPro" id="IPR029068">
    <property type="entry name" value="Glyas_Bleomycin-R_OHBP_Dase"/>
</dbReference>
<evidence type="ECO:0008006" key="3">
    <source>
        <dbReference type="Google" id="ProtNLM"/>
    </source>
</evidence>
<reference evidence="1" key="1">
    <citation type="submission" date="2022-06" db="EMBL/GenBank/DDBJ databases">
        <title>Physiological and biochemical characterization and genomic elucidation of a strain of the genus Ensifer adhaerens M8 that combines arsenic oxidation and chromium reduction.</title>
        <authorList>
            <person name="Li X."/>
            <person name="Yu c."/>
        </authorList>
    </citation>
    <scope>NUCLEOTIDE SEQUENCE</scope>
    <source>
        <strain evidence="1">M8</strain>
    </source>
</reference>
<dbReference type="RefSeq" id="WP_060581852.1">
    <property type="nucleotide sequence ID" value="NZ_CP098807.1"/>
</dbReference>
<accession>A0A9Q8Y880</accession>
<dbReference type="AlphaFoldDB" id="A0A9Q8Y880"/>
<sequence length="223" mass="24012">MHISRLILPASDVAKSAAFFRDVLELPTAGNSIQVGRSEIQLIPAAEGAPHGVHLAFNIPFARFDMAVAWLEGRTLLQKEPGGEACFALEGDWQSRSIYFDGPDNAVLELIGRRRLIHPADKRPFSGADLSCLSEVGVPSDDVEGMVAEAAWTFGVGTVGPASSSFAAIGNDEGMLIAVDPNRPWFPQKRQRPGANGLEIWVTDVKSPGTVSDAKHGWKVRAR</sequence>
<dbReference type="Gene3D" id="3.10.180.10">
    <property type="entry name" value="2,3-Dihydroxybiphenyl 1,2-Dioxygenase, domain 1"/>
    <property type="match status" value="1"/>
</dbReference>
<dbReference type="OrthoDB" id="9798430at2"/>
<protein>
    <recommendedName>
        <fullName evidence="3">Catechol-2,3-dioxygenase</fullName>
    </recommendedName>
</protein>
<dbReference type="SUPFAM" id="SSF54593">
    <property type="entry name" value="Glyoxalase/Bleomycin resistance protein/Dihydroxybiphenyl dioxygenase"/>
    <property type="match status" value="1"/>
</dbReference>
<dbReference type="Proteomes" id="UP001055460">
    <property type="component" value="Chromosome"/>
</dbReference>
<evidence type="ECO:0000313" key="2">
    <source>
        <dbReference type="Proteomes" id="UP001055460"/>
    </source>
</evidence>
<gene>
    <name evidence="1" type="ORF">NE863_00670</name>
</gene>
<name>A0A9Q8Y880_ENSAD</name>